<evidence type="ECO:0000313" key="1">
    <source>
        <dbReference type="EMBL" id="KAF7462918.1"/>
    </source>
</evidence>
<dbReference type="Proteomes" id="UP000662637">
    <property type="component" value="Unassembled WGS sequence"/>
</dbReference>
<organism evidence="2 3">
    <name type="scientific">Marmota monax</name>
    <name type="common">Woodchuck</name>
    <dbReference type="NCBI Taxonomy" id="9995"/>
    <lineage>
        <taxon>Eukaryota</taxon>
        <taxon>Metazoa</taxon>
        <taxon>Chordata</taxon>
        <taxon>Craniata</taxon>
        <taxon>Vertebrata</taxon>
        <taxon>Euteleostomi</taxon>
        <taxon>Mammalia</taxon>
        <taxon>Eutheria</taxon>
        <taxon>Euarchontoglires</taxon>
        <taxon>Glires</taxon>
        <taxon>Rodentia</taxon>
        <taxon>Sciuromorpha</taxon>
        <taxon>Sciuridae</taxon>
        <taxon>Xerinae</taxon>
        <taxon>Marmotini</taxon>
        <taxon>Marmota</taxon>
    </lineage>
</organism>
<reference evidence="1" key="2">
    <citation type="submission" date="2020-08" db="EMBL/GenBank/DDBJ databases">
        <authorList>
            <person name="Shumante A."/>
            <person name="Zimin A.V."/>
            <person name="Puiu D."/>
            <person name="Salzberg S.L."/>
        </authorList>
    </citation>
    <scope>NUCLEOTIDE SEQUENCE</scope>
    <source>
        <strain evidence="1">WC2-LM</strain>
        <tissue evidence="1">Liver</tissue>
    </source>
</reference>
<sequence length="82" mass="9004">MGGERPLAYCFEMVYITLVPAYFSLHLTSPTLCWFSCLAPPAVKHKVGPRPPGESPAIRKAAQDQDLLMDPFQDNPTAVVLS</sequence>
<dbReference type="Proteomes" id="UP000335636">
    <property type="component" value="Unassembled WGS sequence"/>
</dbReference>
<reference evidence="2 3" key="1">
    <citation type="submission" date="2019-04" db="EMBL/GenBank/DDBJ databases">
        <authorList>
            <person name="Alioto T."/>
            <person name="Alioto T."/>
        </authorList>
    </citation>
    <scope>NUCLEOTIDE SEQUENCE [LARGE SCALE GENOMIC DNA]</scope>
</reference>
<name>A0A5E4B0B5_MARMO</name>
<evidence type="ECO:0000313" key="3">
    <source>
        <dbReference type="Proteomes" id="UP000335636"/>
    </source>
</evidence>
<proteinExistence type="predicted"/>
<accession>A0A5E4B0B5</accession>
<protein>
    <submittedName>
        <fullName evidence="2">Uncharacterized protein</fullName>
    </submittedName>
</protein>
<dbReference type="EMBL" id="CABDUW010000220">
    <property type="protein sequence ID" value="VTJ63127.1"/>
    <property type="molecule type" value="Genomic_DNA"/>
</dbReference>
<gene>
    <name evidence="1" type="ORF">GHT09_010937</name>
    <name evidence="2" type="ORF">MONAX_5E019768</name>
</gene>
<keyword evidence="3" id="KW-1185">Reference proteome</keyword>
<evidence type="ECO:0000313" key="2">
    <source>
        <dbReference type="EMBL" id="VTJ63127.1"/>
    </source>
</evidence>
<dbReference type="AlphaFoldDB" id="A0A5E4B0B5"/>
<dbReference type="EMBL" id="WJEC01008292">
    <property type="protein sequence ID" value="KAF7462918.1"/>
    <property type="molecule type" value="Genomic_DNA"/>
</dbReference>